<keyword evidence="1" id="KW-0472">Membrane</keyword>
<evidence type="ECO:0000313" key="3">
    <source>
        <dbReference type="Proteomes" id="UP000807306"/>
    </source>
</evidence>
<feature type="transmembrane region" description="Helical" evidence="1">
    <location>
        <begin position="26"/>
        <end position="43"/>
    </location>
</feature>
<evidence type="ECO:0000313" key="2">
    <source>
        <dbReference type="EMBL" id="KAF9529853.1"/>
    </source>
</evidence>
<evidence type="ECO:0000256" key="1">
    <source>
        <dbReference type="SAM" id="Phobius"/>
    </source>
</evidence>
<dbReference type="EMBL" id="MU157843">
    <property type="protein sequence ID" value="KAF9529853.1"/>
    <property type="molecule type" value="Genomic_DNA"/>
</dbReference>
<comment type="caution">
    <text evidence="2">The sequence shown here is derived from an EMBL/GenBank/DDBJ whole genome shotgun (WGS) entry which is preliminary data.</text>
</comment>
<proteinExistence type="predicted"/>
<organism evidence="2 3">
    <name type="scientific">Crepidotus variabilis</name>
    <dbReference type="NCBI Taxonomy" id="179855"/>
    <lineage>
        <taxon>Eukaryota</taxon>
        <taxon>Fungi</taxon>
        <taxon>Dikarya</taxon>
        <taxon>Basidiomycota</taxon>
        <taxon>Agaricomycotina</taxon>
        <taxon>Agaricomycetes</taxon>
        <taxon>Agaricomycetidae</taxon>
        <taxon>Agaricales</taxon>
        <taxon>Agaricineae</taxon>
        <taxon>Crepidotaceae</taxon>
        <taxon>Crepidotus</taxon>
    </lineage>
</organism>
<name>A0A9P6EHP5_9AGAR</name>
<protein>
    <submittedName>
        <fullName evidence="2">Uncharacterized protein</fullName>
    </submittedName>
</protein>
<accession>A0A9P6EHP5</accession>
<keyword evidence="1" id="KW-0812">Transmembrane</keyword>
<gene>
    <name evidence="2" type="ORF">CPB83DRAFT_238211</name>
</gene>
<reference evidence="2" key="1">
    <citation type="submission" date="2020-11" db="EMBL/GenBank/DDBJ databases">
        <authorList>
            <consortium name="DOE Joint Genome Institute"/>
            <person name="Ahrendt S."/>
            <person name="Riley R."/>
            <person name="Andreopoulos W."/>
            <person name="Labutti K."/>
            <person name="Pangilinan J."/>
            <person name="Ruiz-Duenas F.J."/>
            <person name="Barrasa J.M."/>
            <person name="Sanchez-Garcia M."/>
            <person name="Camarero S."/>
            <person name="Miyauchi S."/>
            <person name="Serrano A."/>
            <person name="Linde D."/>
            <person name="Babiker R."/>
            <person name="Drula E."/>
            <person name="Ayuso-Fernandez I."/>
            <person name="Pacheco R."/>
            <person name="Padilla G."/>
            <person name="Ferreira P."/>
            <person name="Barriuso J."/>
            <person name="Kellner H."/>
            <person name="Castanera R."/>
            <person name="Alfaro M."/>
            <person name="Ramirez L."/>
            <person name="Pisabarro A.G."/>
            <person name="Kuo A."/>
            <person name="Tritt A."/>
            <person name="Lipzen A."/>
            <person name="He G."/>
            <person name="Yan M."/>
            <person name="Ng V."/>
            <person name="Cullen D."/>
            <person name="Martin F."/>
            <person name="Rosso M.-N."/>
            <person name="Henrissat B."/>
            <person name="Hibbett D."/>
            <person name="Martinez A.T."/>
            <person name="Grigoriev I.V."/>
        </authorList>
    </citation>
    <scope>NUCLEOTIDE SEQUENCE</scope>
    <source>
        <strain evidence="2">CBS 506.95</strain>
    </source>
</reference>
<sequence length="183" mass="19798">MICCVCRSCVLRFGWVLNATWKKYDGSVAFIYLTTAATVFVGWRRGARRSFASCSSFRGLFTYGRAMRSGSRLAGSGQQIGAILTQIQRVAQGLEQKQNKHNDCVVLSVVRRQKAPVPIVSGGNLAGLDNTVRRAHVTAGGMPLAISGCGVNDCGVRCFAVTRTLLKPPACNELCFTCYRIPG</sequence>
<keyword evidence="3" id="KW-1185">Reference proteome</keyword>
<keyword evidence="1" id="KW-1133">Transmembrane helix</keyword>
<dbReference type="Proteomes" id="UP000807306">
    <property type="component" value="Unassembled WGS sequence"/>
</dbReference>
<dbReference type="AlphaFoldDB" id="A0A9P6EHP5"/>